<keyword evidence="3" id="KW-1185">Reference proteome</keyword>
<dbReference type="RefSeq" id="WP_151969590.1">
    <property type="nucleotide sequence ID" value="NZ_AP019860.1"/>
</dbReference>
<dbReference type="Pfam" id="PF00246">
    <property type="entry name" value="Peptidase_M14"/>
    <property type="match status" value="1"/>
</dbReference>
<dbReference type="GO" id="GO:0006508">
    <property type="term" value="P:proteolysis"/>
    <property type="evidence" value="ECO:0007669"/>
    <property type="project" value="InterPro"/>
</dbReference>
<dbReference type="Gene3D" id="3.40.630.10">
    <property type="entry name" value="Zn peptidases"/>
    <property type="match status" value="1"/>
</dbReference>
<name>A0A5S9IPV6_UABAM</name>
<dbReference type="SUPFAM" id="SSF53187">
    <property type="entry name" value="Zn-dependent exopeptidases"/>
    <property type="match status" value="1"/>
</dbReference>
<evidence type="ECO:0000259" key="1">
    <source>
        <dbReference type="Pfam" id="PF00246"/>
    </source>
</evidence>
<feature type="domain" description="Peptidase M14" evidence="1">
    <location>
        <begin position="26"/>
        <end position="81"/>
    </location>
</feature>
<dbReference type="GO" id="GO:0008270">
    <property type="term" value="F:zinc ion binding"/>
    <property type="evidence" value="ECO:0007669"/>
    <property type="project" value="InterPro"/>
</dbReference>
<proteinExistence type="predicted"/>
<protein>
    <recommendedName>
        <fullName evidence="1">Peptidase M14 domain-containing protein</fullName>
    </recommendedName>
</protein>
<evidence type="ECO:0000313" key="2">
    <source>
        <dbReference type="EMBL" id="BBM85491.1"/>
    </source>
</evidence>
<sequence>MNKYILIIVVLLGFTYTSEEEYQYVVATIEYLQKKYPKLVRRVSIGKSVEKRDLTVLRISAAEEDNVPSLYLGSSIHGHELSHRPGLYVCGKWSCLLMANMWGRKA</sequence>
<evidence type="ECO:0000313" key="3">
    <source>
        <dbReference type="Proteomes" id="UP000326354"/>
    </source>
</evidence>
<organism evidence="2 3">
    <name type="scientific">Uabimicrobium amorphum</name>
    <dbReference type="NCBI Taxonomy" id="2596890"/>
    <lineage>
        <taxon>Bacteria</taxon>
        <taxon>Pseudomonadati</taxon>
        <taxon>Planctomycetota</taxon>
        <taxon>Candidatus Uabimicrobiia</taxon>
        <taxon>Candidatus Uabimicrobiales</taxon>
        <taxon>Candidatus Uabimicrobiaceae</taxon>
        <taxon>Candidatus Uabimicrobium</taxon>
    </lineage>
</organism>
<gene>
    <name evidence="2" type="ORF">UABAM_03860</name>
</gene>
<reference evidence="2 3" key="1">
    <citation type="submission" date="2019-08" db="EMBL/GenBank/DDBJ databases">
        <title>Complete genome sequence of Candidatus Uab amorphum.</title>
        <authorList>
            <person name="Shiratori T."/>
            <person name="Suzuki S."/>
            <person name="Kakizawa Y."/>
            <person name="Ishida K."/>
        </authorList>
    </citation>
    <scope>NUCLEOTIDE SEQUENCE [LARGE SCALE GENOMIC DNA]</scope>
    <source>
        <strain evidence="2 3">SRT547</strain>
    </source>
</reference>
<dbReference type="InterPro" id="IPR000834">
    <property type="entry name" value="Peptidase_M14"/>
</dbReference>
<dbReference type="Proteomes" id="UP000326354">
    <property type="component" value="Chromosome"/>
</dbReference>
<dbReference type="AlphaFoldDB" id="A0A5S9IPV6"/>
<dbReference type="EMBL" id="AP019860">
    <property type="protein sequence ID" value="BBM85491.1"/>
    <property type="molecule type" value="Genomic_DNA"/>
</dbReference>
<accession>A0A5S9IPV6</accession>
<dbReference type="GO" id="GO:0004181">
    <property type="term" value="F:metallocarboxypeptidase activity"/>
    <property type="evidence" value="ECO:0007669"/>
    <property type="project" value="InterPro"/>
</dbReference>
<dbReference type="KEGG" id="uam:UABAM_03860"/>